<dbReference type="Pfam" id="PF00055">
    <property type="entry name" value="Laminin_N"/>
    <property type="match status" value="1"/>
</dbReference>
<keyword evidence="6" id="KW-1185">Reference proteome</keyword>
<organism evidence="5 6">
    <name type="scientific">Halocaridina rubra</name>
    <name type="common">Hawaiian red shrimp</name>
    <dbReference type="NCBI Taxonomy" id="373956"/>
    <lineage>
        <taxon>Eukaryota</taxon>
        <taxon>Metazoa</taxon>
        <taxon>Ecdysozoa</taxon>
        <taxon>Arthropoda</taxon>
        <taxon>Crustacea</taxon>
        <taxon>Multicrustacea</taxon>
        <taxon>Malacostraca</taxon>
        <taxon>Eumalacostraca</taxon>
        <taxon>Eucarida</taxon>
        <taxon>Decapoda</taxon>
        <taxon>Pleocyemata</taxon>
        <taxon>Caridea</taxon>
        <taxon>Atyoidea</taxon>
        <taxon>Atyidae</taxon>
        <taxon>Halocaridina</taxon>
    </lineage>
</organism>
<reference evidence="5 6" key="1">
    <citation type="submission" date="2023-11" db="EMBL/GenBank/DDBJ databases">
        <title>Halocaridina rubra genome assembly.</title>
        <authorList>
            <person name="Smith C."/>
        </authorList>
    </citation>
    <scope>NUCLEOTIDE SEQUENCE [LARGE SCALE GENOMIC DNA]</scope>
    <source>
        <strain evidence="5">EP-1</strain>
        <tissue evidence="5">Whole</tissue>
    </source>
</reference>
<evidence type="ECO:0000313" key="5">
    <source>
        <dbReference type="EMBL" id="KAK7075517.1"/>
    </source>
</evidence>
<accession>A0AAN9A9Y5</accession>
<feature type="domain" description="Laminin N-terminal" evidence="4">
    <location>
        <begin position="21"/>
        <end position="75"/>
    </location>
</feature>
<dbReference type="Gene3D" id="2.60.120.260">
    <property type="entry name" value="Galactose-binding domain-like"/>
    <property type="match status" value="1"/>
</dbReference>
<protein>
    <recommendedName>
        <fullName evidence="4">Laminin N-terminal domain-containing protein</fullName>
    </recommendedName>
</protein>
<name>A0AAN9A9Y5_HALRR</name>
<comment type="caution">
    <text evidence="5">The sequence shown here is derived from an EMBL/GenBank/DDBJ whole genome shotgun (WGS) entry which is preliminary data.</text>
</comment>
<keyword evidence="2" id="KW-0424">Laminin EGF-like domain</keyword>
<keyword evidence="3" id="KW-0732">Signal</keyword>
<dbReference type="EMBL" id="JAXCGZ010010503">
    <property type="protein sequence ID" value="KAK7075517.1"/>
    <property type="molecule type" value="Genomic_DNA"/>
</dbReference>
<dbReference type="PROSITE" id="PS51117">
    <property type="entry name" value="LAMININ_NTER"/>
    <property type="match status" value="1"/>
</dbReference>
<evidence type="ECO:0000256" key="2">
    <source>
        <dbReference type="ARBA" id="ARBA00023292"/>
    </source>
</evidence>
<dbReference type="Proteomes" id="UP001381693">
    <property type="component" value="Unassembled WGS sequence"/>
</dbReference>
<sequence>MEWVRATALALSLLSILASLRAQVLTPPYFNLAENRRITATSTCGQDVTDPELFCKLVGANADRDATTDFIQGGQ</sequence>
<feature type="chain" id="PRO_5042930006" description="Laminin N-terminal domain-containing protein" evidence="3">
    <location>
        <begin position="23"/>
        <end position="75"/>
    </location>
</feature>
<evidence type="ECO:0000256" key="1">
    <source>
        <dbReference type="ARBA" id="ARBA00023157"/>
    </source>
</evidence>
<feature type="signal peptide" evidence="3">
    <location>
        <begin position="1"/>
        <end position="22"/>
    </location>
</feature>
<dbReference type="InterPro" id="IPR008211">
    <property type="entry name" value="Laminin_N"/>
</dbReference>
<dbReference type="AlphaFoldDB" id="A0AAN9A9Y5"/>
<feature type="non-terminal residue" evidence="5">
    <location>
        <position position="75"/>
    </location>
</feature>
<keyword evidence="1" id="KW-1015">Disulfide bond</keyword>
<proteinExistence type="predicted"/>
<evidence type="ECO:0000313" key="6">
    <source>
        <dbReference type="Proteomes" id="UP001381693"/>
    </source>
</evidence>
<gene>
    <name evidence="5" type="ORF">SK128_027900</name>
</gene>
<evidence type="ECO:0000256" key="3">
    <source>
        <dbReference type="SAM" id="SignalP"/>
    </source>
</evidence>
<evidence type="ECO:0000259" key="4">
    <source>
        <dbReference type="PROSITE" id="PS51117"/>
    </source>
</evidence>